<evidence type="ECO:0000256" key="1">
    <source>
        <dbReference type="SAM" id="Phobius"/>
    </source>
</evidence>
<dbReference type="Proteomes" id="UP001189429">
    <property type="component" value="Unassembled WGS sequence"/>
</dbReference>
<organism evidence="2 3">
    <name type="scientific">Prorocentrum cordatum</name>
    <dbReference type="NCBI Taxonomy" id="2364126"/>
    <lineage>
        <taxon>Eukaryota</taxon>
        <taxon>Sar</taxon>
        <taxon>Alveolata</taxon>
        <taxon>Dinophyceae</taxon>
        <taxon>Prorocentrales</taxon>
        <taxon>Prorocentraceae</taxon>
        <taxon>Prorocentrum</taxon>
    </lineage>
</organism>
<evidence type="ECO:0000313" key="2">
    <source>
        <dbReference type="EMBL" id="CAK0856696.1"/>
    </source>
</evidence>
<protein>
    <submittedName>
        <fullName evidence="2">Uncharacterized protein</fullName>
    </submittedName>
</protein>
<gene>
    <name evidence="2" type="ORF">PCOR1329_LOCUS47008</name>
</gene>
<evidence type="ECO:0000313" key="3">
    <source>
        <dbReference type="Proteomes" id="UP001189429"/>
    </source>
</evidence>
<feature type="transmembrane region" description="Helical" evidence="1">
    <location>
        <begin position="141"/>
        <end position="161"/>
    </location>
</feature>
<name>A0ABN9UBE2_9DINO</name>
<feature type="non-terminal residue" evidence="2">
    <location>
        <position position="164"/>
    </location>
</feature>
<accession>A0ABN9UBE2</accession>
<keyword evidence="1" id="KW-0472">Membrane</keyword>
<keyword evidence="3" id="KW-1185">Reference proteome</keyword>
<dbReference type="EMBL" id="CAUYUJ010015659">
    <property type="protein sequence ID" value="CAK0856696.1"/>
    <property type="molecule type" value="Genomic_DNA"/>
</dbReference>
<keyword evidence="1" id="KW-1133">Transmembrane helix</keyword>
<comment type="caution">
    <text evidence="2">The sequence shown here is derived from an EMBL/GenBank/DDBJ whole genome shotgun (WGS) entry which is preliminary data.</text>
</comment>
<sequence>MHSRSGGSVFGEAPEPLLELWVAALVESARSLLADDKRNLKHVLDFYGGDTEAGLNGLRQCFSAFGARTQWFEDLAVFRHLVALAASDEQLFRRLRCLLQCIPTRPQPHTRQSFMMHVAFSLRYLALCGQTRYIQQELCSIFILLLDIPNFLIICRSLLVVRMS</sequence>
<keyword evidence="1" id="KW-0812">Transmembrane</keyword>
<proteinExistence type="predicted"/>
<reference evidence="2" key="1">
    <citation type="submission" date="2023-10" db="EMBL/GenBank/DDBJ databases">
        <authorList>
            <person name="Chen Y."/>
            <person name="Shah S."/>
            <person name="Dougan E. K."/>
            <person name="Thang M."/>
            <person name="Chan C."/>
        </authorList>
    </citation>
    <scope>NUCLEOTIDE SEQUENCE [LARGE SCALE GENOMIC DNA]</scope>
</reference>